<feature type="compositionally biased region" description="Low complexity" evidence="1">
    <location>
        <begin position="1"/>
        <end position="13"/>
    </location>
</feature>
<name>A0A7W7T5G8_9PSEU</name>
<feature type="region of interest" description="Disordered" evidence="1">
    <location>
        <begin position="1"/>
        <end position="55"/>
    </location>
</feature>
<dbReference type="EMBL" id="JACHJS010000001">
    <property type="protein sequence ID" value="MBB4965640.1"/>
    <property type="molecule type" value="Genomic_DNA"/>
</dbReference>
<dbReference type="Proteomes" id="UP000542674">
    <property type="component" value="Unassembled WGS sequence"/>
</dbReference>
<protein>
    <submittedName>
        <fullName evidence="2">Uncharacterized protein</fullName>
    </submittedName>
</protein>
<evidence type="ECO:0000256" key="1">
    <source>
        <dbReference type="SAM" id="MobiDB-lite"/>
    </source>
</evidence>
<evidence type="ECO:0000313" key="3">
    <source>
        <dbReference type="Proteomes" id="UP000542674"/>
    </source>
</evidence>
<dbReference type="AlphaFoldDB" id="A0A7W7T5G8"/>
<comment type="caution">
    <text evidence="2">The sequence shown here is derived from an EMBL/GenBank/DDBJ whole genome shotgun (WGS) entry which is preliminary data.</text>
</comment>
<keyword evidence="3" id="KW-1185">Reference proteome</keyword>
<accession>A0A7W7T5G8</accession>
<proteinExistence type="predicted"/>
<organism evidence="2 3">
    <name type="scientific">Saccharothrix violaceirubra</name>
    <dbReference type="NCBI Taxonomy" id="413306"/>
    <lineage>
        <taxon>Bacteria</taxon>
        <taxon>Bacillati</taxon>
        <taxon>Actinomycetota</taxon>
        <taxon>Actinomycetes</taxon>
        <taxon>Pseudonocardiales</taxon>
        <taxon>Pseudonocardiaceae</taxon>
        <taxon>Saccharothrix</taxon>
    </lineage>
</organism>
<sequence length="55" mass="5837">MTRAPLAATARAAGWPLPRPRSSRRVPVRSAARSMNRSVSRSAASCHDVAPAPAR</sequence>
<reference evidence="2 3" key="1">
    <citation type="submission" date="2020-08" db="EMBL/GenBank/DDBJ databases">
        <title>Sequencing the genomes of 1000 actinobacteria strains.</title>
        <authorList>
            <person name="Klenk H.-P."/>
        </authorList>
    </citation>
    <scope>NUCLEOTIDE SEQUENCE [LARGE SCALE GENOMIC DNA]</scope>
    <source>
        <strain evidence="2 3">DSM 45084</strain>
    </source>
</reference>
<gene>
    <name evidence="2" type="ORF">F4559_002999</name>
</gene>
<evidence type="ECO:0000313" key="2">
    <source>
        <dbReference type="EMBL" id="MBB4965640.1"/>
    </source>
</evidence>